<organism evidence="2 3">
    <name type="scientific">Pseudonocardia petroleophila</name>
    <dbReference type="NCBI Taxonomy" id="37331"/>
    <lineage>
        <taxon>Bacteria</taxon>
        <taxon>Bacillati</taxon>
        <taxon>Actinomycetota</taxon>
        <taxon>Actinomycetes</taxon>
        <taxon>Pseudonocardiales</taxon>
        <taxon>Pseudonocardiaceae</taxon>
        <taxon>Pseudonocardia</taxon>
    </lineage>
</organism>
<dbReference type="EMBL" id="CP060131">
    <property type="protein sequence ID" value="QNG53670.1"/>
    <property type="molecule type" value="Genomic_DNA"/>
</dbReference>
<proteinExistence type="predicted"/>
<feature type="region of interest" description="Disordered" evidence="1">
    <location>
        <begin position="331"/>
        <end position="371"/>
    </location>
</feature>
<feature type="compositionally biased region" description="Pro residues" evidence="1">
    <location>
        <begin position="795"/>
        <end position="807"/>
    </location>
</feature>
<protein>
    <submittedName>
        <fullName evidence="2">Uncharacterized protein</fullName>
    </submittedName>
</protein>
<gene>
    <name evidence="2" type="ORF">H6H00_06925</name>
</gene>
<sequence>MRRRIGSGVAVLATGVVLTATVAVIPALAQPAVDEDPATPGPALLYAEPPRAPQLENTGIWEADPIGICHTSAYRDGEYVHQGCVYDDQGGGNQYRWPNDTLLRNYTYPEAQAYRRNAADIVELRAKPVDGGTAFRVTLNTMVDPELYGITIALGDSAAPLPAPHGANTVLPAQRFVTVHGSEGDIVDAASGETLAETPEVTVDVERRQVEIVVPDSAFAADGAQRIAAAAGLWGDGGYLVPQLTADETHPGGAVIGDATPSAFFDSAFRFDEPFEAPYRDNDQKRAIADGDLSPFSATVDFDALRAGEDDESGVPTTGYMTRVFASRFETEQGRRLPSDPGGPPPGSGTQQGGIATGAGEGSGDQRPSVAFGWPCRDDCVPDLPGQLQRYMVYVPEAAAPADGYSSIVWTNGYALRPGDDVAGERDLYRAFAERSGNPTMVIDVDARGQDEWGYGQSGAAVFEAIADARSHYDLDTERTAMGGFSSGAYMANKLSLTYPDVFSKAFICDGLDVAPSFPGLNGVADTLPVDTLTNHEAGSKLTPLLPSRRNQPVMEWAGVNDDFIPYNITRERADAYAAGDYDYEFISWVGLAAEHLVMCKNGMWDLATEWLGDDTRAVDPHHVTYVRNPLMDDPASGLVGDHAYWLSGITSRDDGIAQIDVVSRGQGVTDAPVPASQSQLGVSDGTFSPVNPYLREFRALDEPVDAPVENALEITGVDVGAVTIDPERAGVDCDAELRVTTNGPLDVTLLGCDRTESFDGSGPGLESYDPVDPLEPLGNPVQGAPVPAEVGNLPQPPLTGLPPLRFPPNVGGDPRPSDG</sequence>
<name>A0A7G7MLK9_9PSEU</name>
<evidence type="ECO:0000313" key="2">
    <source>
        <dbReference type="EMBL" id="QNG53670.1"/>
    </source>
</evidence>
<evidence type="ECO:0000256" key="1">
    <source>
        <dbReference type="SAM" id="MobiDB-lite"/>
    </source>
</evidence>
<evidence type="ECO:0000313" key="3">
    <source>
        <dbReference type="Proteomes" id="UP000515728"/>
    </source>
</evidence>
<dbReference type="RefSeq" id="WP_185720497.1">
    <property type="nucleotide sequence ID" value="NZ_BAAAWI010000001.1"/>
</dbReference>
<dbReference type="Gene3D" id="3.40.50.1820">
    <property type="entry name" value="alpha/beta hydrolase"/>
    <property type="match status" value="1"/>
</dbReference>
<accession>A0A7G7MLK9</accession>
<feature type="compositionally biased region" description="Gly residues" evidence="1">
    <location>
        <begin position="350"/>
        <end position="363"/>
    </location>
</feature>
<dbReference type="KEGG" id="ppel:H6H00_06925"/>
<dbReference type="InterPro" id="IPR029058">
    <property type="entry name" value="AB_hydrolase_fold"/>
</dbReference>
<dbReference type="SUPFAM" id="SSF53474">
    <property type="entry name" value="alpha/beta-Hydrolases"/>
    <property type="match status" value="1"/>
</dbReference>
<dbReference type="Gene3D" id="2.60.40.1190">
    <property type="match status" value="1"/>
</dbReference>
<feature type="region of interest" description="Disordered" evidence="1">
    <location>
        <begin position="759"/>
        <end position="820"/>
    </location>
</feature>
<dbReference type="Proteomes" id="UP000515728">
    <property type="component" value="Chromosome"/>
</dbReference>
<dbReference type="AlphaFoldDB" id="A0A7G7MLK9"/>
<reference evidence="2 3" key="1">
    <citation type="submission" date="2020-08" db="EMBL/GenBank/DDBJ databases">
        <authorList>
            <person name="Mo P."/>
        </authorList>
    </citation>
    <scope>NUCLEOTIDE SEQUENCE [LARGE SCALE GENOMIC DNA]</scope>
    <source>
        <strain evidence="2 3">CGMCC 4.1532</strain>
    </source>
</reference>
<keyword evidence="3" id="KW-1185">Reference proteome</keyword>